<dbReference type="PANTHER" id="PTHR35871:SF1">
    <property type="entry name" value="CXC1-LIKE CYSTEINE CLUSTER ASSOCIATED WITH KDZ TRANSPOSASES DOMAIN-CONTAINING PROTEIN"/>
    <property type="match status" value="1"/>
</dbReference>
<reference evidence="2 3" key="1">
    <citation type="submission" date="2014-11" db="EMBL/GenBank/DDBJ databases">
        <authorList>
            <person name="Wibberg Daniel"/>
        </authorList>
    </citation>
    <scope>NUCLEOTIDE SEQUENCE [LARGE SCALE GENOMIC DNA]</scope>
    <source>
        <strain evidence="2">Rhizoctonia solani AG1-IB 7/3/14</strain>
    </source>
</reference>
<dbReference type="EMBL" id="LN679165">
    <property type="protein sequence ID" value="CEL62299.1"/>
    <property type="molecule type" value="Genomic_DNA"/>
</dbReference>
<dbReference type="Gene3D" id="1.10.486.10">
    <property type="entry name" value="PCRA, domain 4"/>
    <property type="match status" value="1"/>
</dbReference>
<keyword evidence="3" id="KW-1185">Reference proteome</keyword>
<evidence type="ECO:0000313" key="2">
    <source>
        <dbReference type="EMBL" id="CEL62299.1"/>
    </source>
</evidence>
<organism evidence="2 3">
    <name type="scientific">Thanatephorus cucumeris (strain AG1-IB / isolate 7/3/14)</name>
    <name type="common">Lettuce bottom rot fungus</name>
    <name type="synonym">Rhizoctonia solani</name>
    <dbReference type="NCBI Taxonomy" id="1108050"/>
    <lineage>
        <taxon>Eukaryota</taxon>
        <taxon>Fungi</taxon>
        <taxon>Dikarya</taxon>
        <taxon>Basidiomycota</taxon>
        <taxon>Agaricomycotina</taxon>
        <taxon>Agaricomycetes</taxon>
        <taxon>Cantharellales</taxon>
        <taxon>Ceratobasidiaceae</taxon>
        <taxon>Rhizoctonia</taxon>
        <taxon>Rhizoctonia solani AG-1</taxon>
    </lineage>
</organism>
<dbReference type="AlphaFoldDB" id="A0A0B7FZL2"/>
<protein>
    <submittedName>
        <fullName evidence="2">Uncharacterized protein</fullName>
    </submittedName>
</protein>
<feature type="region of interest" description="Disordered" evidence="1">
    <location>
        <begin position="1"/>
        <end position="57"/>
    </location>
</feature>
<name>A0A0B7FZL2_THACB</name>
<evidence type="ECO:0000313" key="3">
    <source>
        <dbReference type="Proteomes" id="UP000059188"/>
    </source>
</evidence>
<dbReference type="PANTHER" id="PTHR35871">
    <property type="entry name" value="EXPRESSED PROTEIN"/>
    <property type="match status" value="1"/>
</dbReference>
<dbReference type="Proteomes" id="UP000059188">
    <property type="component" value="Unassembled WGS sequence"/>
</dbReference>
<dbReference type="OrthoDB" id="6511194at2759"/>
<dbReference type="STRING" id="1108050.A0A0B7FZL2"/>
<sequence>MGRVRKRAEASRQNGRTSGKRRKLESEQTEELAQEHPPPPSEIIEPSPSLESNGLSVDTEPTTVDIILNFETTINNEPMVIENVTNLNVALLPNQLNTTNLEPEDEFSLPSGPDEPETGEFPDANATIHVVGASHSHDPLAEESETMQASITAVAVPFQNAPIPRDVAGDALKKLEFILDPSKAASANYKPPKLNSMFSIRRLGAMAACLRYYCSTKLNWSLTYSSEIAALGAGYGTRFGKNLRRFIRAFVNTDHLPENQYGTWNSSILEDEDLATELKDYLVECKGRYMRAQDIVEYLDQPDVKQRFKLDEPPSLRTAQRWLKEFGFRWGLDPKGQYVDGHEREDVVKYRNESYIPLWTELETQMCWYDSVTMEKHMPNLRPGERMVMIWFHDESIFCANDRRLTRWVHSTESAVPYAKGEGATIMVADFVGLDGWLCGSDLLSCLVIIDQLGALTPAKIQKR</sequence>
<accession>A0A0B7FZL2</accession>
<evidence type="ECO:0000256" key="1">
    <source>
        <dbReference type="SAM" id="MobiDB-lite"/>
    </source>
</evidence>
<feature type="compositionally biased region" description="Low complexity" evidence="1">
    <location>
        <begin position="42"/>
        <end position="52"/>
    </location>
</feature>
<gene>
    <name evidence="2" type="ORF">RSOLAG1IB_10357</name>
</gene>
<proteinExistence type="predicted"/>
<feature type="region of interest" description="Disordered" evidence="1">
    <location>
        <begin position="100"/>
        <end position="119"/>
    </location>
</feature>